<organism evidence="1 2">
    <name type="scientific">Robertmurraya yapensis</name>
    <name type="common">ex Hitch et al 2024</name>
    <dbReference type="NCBI Taxonomy" id="3133160"/>
    <lineage>
        <taxon>Bacteria</taxon>
        <taxon>Bacillati</taxon>
        <taxon>Bacillota</taxon>
        <taxon>Bacilli</taxon>
        <taxon>Bacillales</taxon>
        <taxon>Bacillaceae</taxon>
        <taxon>Robertmurraya</taxon>
    </lineage>
</organism>
<protein>
    <submittedName>
        <fullName evidence="1">DUF4190 domain-containing protein</fullName>
    </submittedName>
</protein>
<gene>
    <name evidence="1" type="ORF">WMO40_14325</name>
</gene>
<keyword evidence="2" id="KW-1185">Reference proteome</keyword>
<dbReference type="EMBL" id="JBBMEW010000012">
    <property type="protein sequence ID" value="MEQ2527880.1"/>
    <property type="molecule type" value="Genomic_DNA"/>
</dbReference>
<dbReference type="Proteomes" id="UP001439875">
    <property type="component" value="Unassembled WGS sequence"/>
</dbReference>
<comment type="caution">
    <text evidence="1">The sequence shown here is derived from an EMBL/GenBank/DDBJ whole genome shotgun (WGS) entry which is preliminary data.</text>
</comment>
<name>A0ACC6SCV5_9BACI</name>
<proteinExistence type="predicted"/>
<reference evidence="1" key="1">
    <citation type="submission" date="2024-03" db="EMBL/GenBank/DDBJ databases">
        <title>Human intestinal bacterial collection.</title>
        <authorList>
            <person name="Pauvert C."/>
            <person name="Hitch T.C.A."/>
            <person name="Clavel T."/>
        </authorList>
    </citation>
    <scope>NUCLEOTIDE SEQUENCE</scope>
    <source>
        <strain evidence="1">CLA-AA-H227</strain>
    </source>
</reference>
<evidence type="ECO:0000313" key="2">
    <source>
        <dbReference type="Proteomes" id="UP001439875"/>
    </source>
</evidence>
<accession>A0ACC6SCV5</accession>
<sequence length="89" mass="9437">METQTQTYNQVQQGNGLAVTALVLGIVGLVLGWVPVLPYPLGILAIIFGFIGMRKPIKKGLAITGLITGIITILGKILFWSLFAATLGL</sequence>
<evidence type="ECO:0000313" key="1">
    <source>
        <dbReference type="EMBL" id="MEQ2527880.1"/>
    </source>
</evidence>